<keyword evidence="1" id="KW-0472">Membrane</keyword>
<gene>
    <name evidence="2" type="ordered locus">ETAF_2267</name>
</gene>
<keyword evidence="1" id="KW-0812">Transmembrane</keyword>
<dbReference type="Proteomes" id="UP000002230">
    <property type="component" value="Chromosome"/>
</dbReference>
<proteinExistence type="predicted"/>
<accession>A0A0H3DSJ0</accession>
<dbReference type="EMBL" id="CP002154">
    <property type="protein sequence ID" value="ADM42370.1"/>
    <property type="molecule type" value="Genomic_DNA"/>
</dbReference>
<evidence type="ECO:0000313" key="2">
    <source>
        <dbReference type="EMBL" id="ADM42370.1"/>
    </source>
</evidence>
<reference evidence="3" key="1">
    <citation type="submission" date="2010-08" db="EMBL/GenBank/DDBJ databases">
        <title>Genome comparisons of Edwardsiella bacteria analysed using deep sequencing technology.</title>
        <authorList>
            <person name="van Soest J.J."/>
            <person name="Henkel C.V."/>
            <person name="Jansen H.J."/>
            <person name="van den Hondel C.A.M.J.J."/>
            <person name="Bloemberg G.V."/>
            <person name="Meijer A.H."/>
            <person name="Spaink H.P."/>
        </authorList>
    </citation>
    <scope>NUCLEOTIDE SEQUENCE [LARGE SCALE GENOMIC DNA]</scope>
    <source>
        <strain evidence="3">FL6-60</strain>
    </source>
</reference>
<dbReference type="KEGG" id="etd:ETAF_2267"/>
<dbReference type="AlphaFoldDB" id="A0A0H3DSJ0"/>
<dbReference type="PATRIC" id="fig|718251.5.peg.2351"/>
<keyword evidence="1" id="KW-1133">Transmembrane helix</keyword>
<reference evidence="2 3" key="2">
    <citation type="journal article" date="2011" name="BMC Immunol.">
        <title>Comparison of static immersion and intravenous injection systems for exposure of zebrafish embryos to the natural pathogen Edwardsiella tarda.</title>
        <authorList>
            <person name="van Soest J.J."/>
            <person name="Stockhammer O.W."/>
            <person name="Ordas A."/>
            <person name="Bloemberg G.V."/>
            <person name="Spaink H.P."/>
            <person name="Meijer A.H."/>
        </authorList>
    </citation>
    <scope>NUCLEOTIDE SEQUENCE [LARGE SCALE GENOMIC DNA]</scope>
    <source>
        <strain evidence="2 3">FL6-60</strain>
    </source>
</reference>
<dbReference type="HOGENOM" id="CLU_3117345_0_0_6"/>
<protein>
    <submittedName>
        <fullName evidence="2">Uncharacterized protein</fullName>
    </submittedName>
</protein>
<organism evidence="2 3">
    <name type="scientific">Edwardsiella tarda (strain FL6-60)</name>
    <dbReference type="NCBI Taxonomy" id="718251"/>
    <lineage>
        <taxon>Bacteria</taxon>
        <taxon>Pseudomonadati</taxon>
        <taxon>Pseudomonadota</taxon>
        <taxon>Gammaproteobacteria</taxon>
        <taxon>Enterobacterales</taxon>
        <taxon>Hafniaceae</taxon>
        <taxon>Edwardsiella</taxon>
    </lineage>
</organism>
<evidence type="ECO:0000313" key="3">
    <source>
        <dbReference type="Proteomes" id="UP000002230"/>
    </source>
</evidence>
<sequence length="50" mass="6023">MPKVLGLFYCDGIAYGGYRFFYYGTILSFYFFRLLSVWCDFVIVRNKMKL</sequence>
<name>A0A0H3DSJ0_EDWTF</name>
<feature type="transmembrane region" description="Helical" evidence="1">
    <location>
        <begin position="20"/>
        <end position="44"/>
    </location>
</feature>
<evidence type="ECO:0000256" key="1">
    <source>
        <dbReference type="SAM" id="Phobius"/>
    </source>
</evidence>
<keyword evidence="3" id="KW-1185">Reference proteome</keyword>